<dbReference type="InParanoid" id="A0A2P5DPQ0"/>
<dbReference type="PROSITE" id="PS50157">
    <property type="entry name" value="ZINC_FINGER_C2H2_2"/>
    <property type="match status" value="1"/>
</dbReference>
<reference evidence="5" key="1">
    <citation type="submission" date="2016-06" db="EMBL/GenBank/DDBJ databases">
        <title>Parallel loss of symbiosis genes in relatives of nitrogen-fixing non-legume Parasponia.</title>
        <authorList>
            <person name="Van Velzen R."/>
            <person name="Holmer R."/>
            <person name="Bu F."/>
            <person name="Rutten L."/>
            <person name="Van Zeijl A."/>
            <person name="Liu W."/>
            <person name="Santuari L."/>
            <person name="Cao Q."/>
            <person name="Sharma T."/>
            <person name="Shen D."/>
            <person name="Roswanjaya Y."/>
            <person name="Wardhani T."/>
            <person name="Kalhor M.S."/>
            <person name="Jansen J."/>
            <person name="Van den Hoogen J."/>
            <person name="Gungor B."/>
            <person name="Hartog M."/>
            <person name="Hontelez J."/>
            <person name="Verver J."/>
            <person name="Yang W.-C."/>
            <person name="Schijlen E."/>
            <person name="Repin R."/>
            <person name="Schilthuizen M."/>
            <person name="Schranz E."/>
            <person name="Heidstra R."/>
            <person name="Miyata K."/>
            <person name="Fedorova E."/>
            <person name="Kohlen W."/>
            <person name="Bisseling T."/>
            <person name="Smit S."/>
            <person name="Geurts R."/>
        </authorList>
    </citation>
    <scope>NUCLEOTIDE SEQUENCE [LARGE SCALE GENOMIC DNA]</scope>
    <source>
        <strain evidence="5">cv. RG33-2</strain>
    </source>
</reference>
<evidence type="ECO:0000259" key="3">
    <source>
        <dbReference type="PROSITE" id="PS50157"/>
    </source>
</evidence>
<dbReference type="InterPro" id="IPR013087">
    <property type="entry name" value="Znf_C2H2_type"/>
</dbReference>
<organism evidence="4 5">
    <name type="scientific">Trema orientale</name>
    <name type="common">Charcoal tree</name>
    <name type="synonym">Celtis orientalis</name>
    <dbReference type="NCBI Taxonomy" id="63057"/>
    <lineage>
        <taxon>Eukaryota</taxon>
        <taxon>Viridiplantae</taxon>
        <taxon>Streptophyta</taxon>
        <taxon>Embryophyta</taxon>
        <taxon>Tracheophyta</taxon>
        <taxon>Spermatophyta</taxon>
        <taxon>Magnoliopsida</taxon>
        <taxon>eudicotyledons</taxon>
        <taxon>Gunneridae</taxon>
        <taxon>Pentapetalae</taxon>
        <taxon>rosids</taxon>
        <taxon>fabids</taxon>
        <taxon>Rosales</taxon>
        <taxon>Cannabaceae</taxon>
        <taxon>Trema</taxon>
    </lineage>
</organism>
<evidence type="ECO:0000256" key="2">
    <source>
        <dbReference type="SAM" id="MobiDB-lite"/>
    </source>
</evidence>
<keyword evidence="5" id="KW-1185">Reference proteome</keyword>
<dbReference type="Proteomes" id="UP000237000">
    <property type="component" value="Unassembled WGS sequence"/>
</dbReference>
<feature type="compositionally biased region" description="Basic and acidic residues" evidence="2">
    <location>
        <begin position="21"/>
        <end position="33"/>
    </location>
</feature>
<keyword evidence="1" id="KW-0862">Zinc</keyword>
<sequence>MLDGDSDDEEDSDEEDDDEETPKKPELNKKRPTDSAPKTPVSAKKAKVASPKSDAKKGGHIATPHPAKKAGKSPATADKSKAQSPKSAGGFSCKSCSKSFGSDKALESHTKAKHG</sequence>
<dbReference type="STRING" id="63057.A0A2P5DPQ0"/>
<keyword evidence="1" id="KW-0863">Zinc-finger</keyword>
<feature type="compositionally biased region" description="Low complexity" evidence="2">
    <location>
        <begin position="86"/>
        <end position="102"/>
    </location>
</feature>
<comment type="caution">
    <text evidence="4">The sequence shown here is derived from an EMBL/GenBank/DDBJ whole genome shotgun (WGS) entry which is preliminary data.</text>
</comment>
<protein>
    <submittedName>
        <fullName evidence="4">Zinc finger, C2H</fullName>
    </submittedName>
</protein>
<accession>A0A2P5DPQ0</accession>
<feature type="domain" description="C2H2-type" evidence="3">
    <location>
        <begin position="91"/>
        <end position="115"/>
    </location>
</feature>
<dbReference type="GO" id="GO:0008270">
    <property type="term" value="F:zinc ion binding"/>
    <property type="evidence" value="ECO:0007669"/>
    <property type="project" value="UniProtKB-KW"/>
</dbReference>
<evidence type="ECO:0000313" key="4">
    <source>
        <dbReference type="EMBL" id="PON75274.1"/>
    </source>
</evidence>
<evidence type="ECO:0000256" key="1">
    <source>
        <dbReference type="PROSITE-ProRule" id="PRU00042"/>
    </source>
</evidence>
<dbReference type="AlphaFoldDB" id="A0A2P5DPQ0"/>
<gene>
    <name evidence="4" type="ORF">TorRG33x02_245640</name>
</gene>
<dbReference type="EMBL" id="JXTC01000257">
    <property type="protein sequence ID" value="PON75274.1"/>
    <property type="molecule type" value="Genomic_DNA"/>
</dbReference>
<feature type="compositionally biased region" description="Acidic residues" evidence="2">
    <location>
        <begin position="1"/>
        <end position="20"/>
    </location>
</feature>
<evidence type="ECO:0000313" key="5">
    <source>
        <dbReference type="Proteomes" id="UP000237000"/>
    </source>
</evidence>
<dbReference type="PROSITE" id="PS00028">
    <property type="entry name" value="ZINC_FINGER_C2H2_1"/>
    <property type="match status" value="1"/>
</dbReference>
<name>A0A2P5DPQ0_TREOI</name>
<feature type="compositionally biased region" description="Low complexity" evidence="2">
    <location>
        <begin position="35"/>
        <end position="52"/>
    </location>
</feature>
<feature type="region of interest" description="Disordered" evidence="2">
    <location>
        <begin position="1"/>
        <end position="115"/>
    </location>
</feature>
<proteinExistence type="predicted"/>
<feature type="compositionally biased region" description="Basic and acidic residues" evidence="2">
    <location>
        <begin position="104"/>
        <end position="115"/>
    </location>
</feature>
<keyword evidence="1" id="KW-0479">Metal-binding</keyword>
<dbReference type="Gene3D" id="3.30.160.60">
    <property type="entry name" value="Classic Zinc Finger"/>
    <property type="match status" value="1"/>
</dbReference>